<dbReference type="InterPro" id="IPR058154">
    <property type="entry name" value="Bxb1_TTP-like"/>
</dbReference>
<dbReference type="EMBL" id="BAABIE010000026">
    <property type="protein sequence ID" value="GAA4758763.1"/>
    <property type="molecule type" value="Genomic_DNA"/>
</dbReference>
<dbReference type="Pfam" id="PF25681">
    <property type="entry name" value="Phage_TTP_17"/>
    <property type="match status" value="1"/>
</dbReference>
<name>A0ABP8ZJV2_9ACTN</name>
<organism evidence="1 2">
    <name type="scientific">Gordonia alkaliphila</name>
    <dbReference type="NCBI Taxonomy" id="1053547"/>
    <lineage>
        <taxon>Bacteria</taxon>
        <taxon>Bacillati</taxon>
        <taxon>Actinomycetota</taxon>
        <taxon>Actinomycetes</taxon>
        <taxon>Mycobacteriales</taxon>
        <taxon>Gordoniaceae</taxon>
        <taxon>Gordonia</taxon>
    </lineage>
</organism>
<reference evidence="2" key="1">
    <citation type="journal article" date="2019" name="Int. J. Syst. Evol. Microbiol.">
        <title>The Global Catalogue of Microorganisms (GCM) 10K type strain sequencing project: providing services to taxonomists for standard genome sequencing and annotation.</title>
        <authorList>
            <consortium name="The Broad Institute Genomics Platform"/>
            <consortium name="The Broad Institute Genome Sequencing Center for Infectious Disease"/>
            <person name="Wu L."/>
            <person name="Ma J."/>
        </authorList>
    </citation>
    <scope>NUCLEOTIDE SEQUENCE [LARGE SCALE GENOMIC DNA]</scope>
    <source>
        <strain evidence="2">JCM 18077</strain>
    </source>
</reference>
<gene>
    <name evidence="1" type="ORF">GCM10023217_34040</name>
</gene>
<protein>
    <recommendedName>
        <fullName evidence="3">Major tail protein</fullName>
    </recommendedName>
</protein>
<evidence type="ECO:0000313" key="1">
    <source>
        <dbReference type="EMBL" id="GAA4758763.1"/>
    </source>
</evidence>
<sequence>MAQKTFAAMPRVTGALRRAPLGTERPTDASAALDAAYVDLGFIGEDGFTEATTRDSDPKRALGGSIVRVLQTEFGTTVSFIFLESLNLEVLKAVYGDDNVIVDGATGNVTVKRNKKPLPESQWVIDLEDGDALDRSDIGRGQITEIGDVQRVHSDLVAYEVTITCYEDENGDTLVGHLFADHFKTPVGP</sequence>
<dbReference type="Proteomes" id="UP001500822">
    <property type="component" value="Unassembled WGS sequence"/>
</dbReference>
<accession>A0ABP8ZJV2</accession>
<evidence type="ECO:0008006" key="3">
    <source>
        <dbReference type="Google" id="ProtNLM"/>
    </source>
</evidence>
<comment type="caution">
    <text evidence="1">The sequence shown here is derived from an EMBL/GenBank/DDBJ whole genome shotgun (WGS) entry which is preliminary data.</text>
</comment>
<evidence type="ECO:0000313" key="2">
    <source>
        <dbReference type="Proteomes" id="UP001500822"/>
    </source>
</evidence>
<keyword evidence="2" id="KW-1185">Reference proteome</keyword>
<proteinExistence type="predicted"/>
<dbReference type="RefSeq" id="WP_345314427.1">
    <property type="nucleotide sequence ID" value="NZ_BAABIE010000026.1"/>
</dbReference>